<keyword evidence="1" id="KW-0812">Transmembrane</keyword>
<evidence type="ECO:0000256" key="1">
    <source>
        <dbReference type="SAM" id="Phobius"/>
    </source>
</evidence>
<organism evidence="2 3">
    <name type="scientific">Wickerhamomyces pijperi</name>
    <name type="common">Yeast</name>
    <name type="synonym">Pichia pijperi</name>
    <dbReference type="NCBI Taxonomy" id="599730"/>
    <lineage>
        <taxon>Eukaryota</taxon>
        <taxon>Fungi</taxon>
        <taxon>Dikarya</taxon>
        <taxon>Ascomycota</taxon>
        <taxon>Saccharomycotina</taxon>
        <taxon>Saccharomycetes</taxon>
        <taxon>Phaffomycetales</taxon>
        <taxon>Wickerhamomycetaceae</taxon>
        <taxon>Wickerhamomyces</taxon>
    </lineage>
</organism>
<dbReference type="AlphaFoldDB" id="A0A9P8PZT8"/>
<accession>A0A9P8PZT8</accession>
<keyword evidence="3" id="KW-1185">Reference proteome</keyword>
<protein>
    <submittedName>
        <fullName evidence="2">Uncharacterized protein</fullName>
    </submittedName>
</protein>
<evidence type="ECO:0000313" key="3">
    <source>
        <dbReference type="Proteomes" id="UP000774326"/>
    </source>
</evidence>
<dbReference type="Proteomes" id="UP000774326">
    <property type="component" value="Unassembled WGS sequence"/>
</dbReference>
<feature type="transmembrane region" description="Helical" evidence="1">
    <location>
        <begin position="77"/>
        <end position="97"/>
    </location>
</feature>
<sequence length="211" mass="22269">MLVVDLAGVGLVLSDLDFLLLSERFLCSFFPSEVPLEFLAPPSFIFCSGLLLLMTFLDLLSAFLFLGSLCFGSADVAALPLVLLSVVGTTSLTFFLVGSTTLTSSFFLLSFFGFLALVSLLALASFLAGPEPCVNVGTGAGVGLGEGVGSLDCTGVDFLDLDESLEAEGFGEFCPLLRPEGVVLLDLTFFGMEEVLLLLLLLVFGKSIFLC</sequence>
<reference evidence="2" key="1">
    <citation type="journal article" date="2021" name="Open Biol.">
        <title>Shared evolutionary footprints suggest mitochondrial oxidative damage underlies multiple complex I losses in fungi.</title>
        <authorList>
            <person name="Schikora-Tamarit M.A."/>
            <person name="Marcet-Houben M."/>
            <person name="Nosek J."/>
            <person name="Gabaldon T."/>
        </authorList>
    </citation>
    <scope>NUCLEOTIDE SEQUENCE</scope>
    <source>
        <strain evidence="2">CBS2887</strain>
    </source>
</reference>
<feature type="transmembrane region" description="Helical" evidence="1">
    <location>
        <begin position="106"/>
        <end position="128"/>
    </location>
</feature>
<keyword evidence="1" id="KW-0472">Membrane</keyword>
<comment type="caution">
    <text evidence="2">The sequence shown here is derived from an EMBL/GenBank/DDBJ whole genome shotgun (WGS) entry which is preliminary data.</text>
</comment>
<reference evidence="2" key="2">
    <citation type="submission" date="2021-01" db="EMBL/GenBank/DDBJ databases">
        <authorList>
            <person name="Schikora-Tamarit M.A."/>
        </authorList>
    </citation>
    <scope>NUCLEOTIDE SEQUENCE</scope>
    <source>
        <strain evidence="2">CBS2887</strain>
    </source>
</reference>
<feature type="transmembrane region" description="Helical" evidence="1">
    <location>
        <begin position="38"/>
        <end position="65"/>
    </location>
</feature>
<dbReference type="EMBL" id="JAEUBG010004437">
    <property type="protein sequence ID" value="KAH3681386.1"/>
    <property type="molecule type" value="Genomic_DNA"/>
</dbReference>
<name>A0A9P8PZT8_WICPI</name>
<feature type="transmembrane region" description="Helical" evidence="1">
    <location>
        <begin position="182"/>
        <end position="204"/>
    </location>
</feature>
<keyword evidence="1" id="KW-1133">Transmembrane helix</keyword>
<gene>
    <name evidence="2" type="ORF">WICPIJ_007655</name>
</gene>
<evidence type="ECO:0000313" key="2">
    <source>
        <dbReference type="EMBL" id="KAH3681386.1"/>
    </source>
</evidence>
<proteinExistence type="predicted"/>